<organism evidence="7 8">
    <name type="scientific">Bifidobacterium cuniculi</name>
    <dbReference type="NCBI Taxonomy" id="1688"/>
    <lineage>
        <taxon>Bacteria</taxon>
        <taxon>Bacillati</taxon>
        <taxon>Actinomycetota</taxon>
        <taxon>Actinomycetes</taxon>
        <taxon>Bifidobacteriales</taxon>
        <taxon>Bifidobacteriaceae</taxon>
        <taxon>Bifidobacterium</taxon>
    </lineage>
</organism>
<comment type="caution">
    <text evidence="7">The sequence shown here is derived from an EMBL/GenBank/DDBJ whole genome shotgun (WGS) entry which is preliminary data.</text>
</comment>
<dbReference type="EMBL" id="JGYV01000002">
    <property type="protein sequence ID" value="KFI65272.1"/>
    <property type="molecule type" value="Genomic_DNA"/>
</dbReference>
<protein>
    <submittedName>
        <fullName evidence="7">Cobalt ABC transporter permease</fullName>
    </submittedName>
</protein>
<dbReference type="Pfam" id="PF02361">
    <property type="entry name" value="CbiQ"/>
    <property type="match status" value="1"/>
</dbReference>
<evidence type="ECO:0000256" key="4">
    <source>
        <dbReference type="ARBA" id="ARBA00022989"/>
    </source>
</evidence>
<comment type="subcellular location">
    <subcellularLocation>
        <location evidence="1">Membrane</location>
        <topology evidence="1">Multi-pass membrane protein</topology>
    </subcellularLocation>
</comment>
<dbReference type="RefSeq" id="WP_051920684.1">
    <property type="nucleotide sequence ID" value="NZ_JGYV01000002.1"/>
</dbReference>
<evidence type="ECO:0000256" key="6">
    <source>
        <dbReference type="SAM" id="Phobius"/>
    </source>
</evidence>
<dbReference type="GO" id="GO:0005886">
    <property type="term" value="C:plasma membrane"/>
    <property type="evidence" value="ECO:0007669"/>
    <property type="project" value="UniProtKB-ARBA"/>
</dbReference>
<evidence type="ECO:0000313" key="7">
    <source>
        <dbReference type="EMBL" id="KFI65272.1"/>
    </source>
</evidence>
<evidence type="ECO:0000256" key="5">
    <source>
        <dbReference type="ARBA" id="ARBA00023136"/>
    </source>
</evidence>
<gene>
    <name evidence="7" type="ORF">BCUN_1038</name>
</gene>
<keyword evidence="3 6" id="KW-0812">Transmembrane</keyword>
<dbReference type="OrthoDB" id="3251998at2"/>
<reference evidence="7 8" key="1">
    <citation type="submission" date="2014-03" db="EMBL/GenBank/DDBJ databases">
        <title>Genomics of Bifidobacteria.</title>
        <authorList>
            <person name="Ventura M."/>
            <person name="Milani C."/>
            <person name="Lugli G.A."/>
        </authorList>
    </citation>
    <scope>NUCLEOTIDE SEQUENCE [LARGE SCALE GENOMIC DNA]</scope>
    <source>
        <strain evidence="7 8">LMG 10738</strain>
    </source>
</reference>
<evidence type="ECO:0000256" key="1">
    <source>
        <dbReference type="ARBA" id="ARBA00004141"/>
    </source>
</evidence>
<keyword evidence="8" id="KW-1185">Reference proteome</keyword>
<name>A0A087B2M2_9BIFI</name>
<dbReference type="PANTHER" id="PTHR34857">
    <property type="entry name" value="SLL0384 PROTEIN"/>
    <property type="match status" value="1"/>
</dbReference>
<keyword evidence="5 6" id="KW-0472">Membrane</keyword>
<sequence>MLASRGPLYLDPRTKLAMVVSSNLLMFLHAPASIEAVAAVLFAVPLLAGPRRGTGVRMLGLYFGLVAVQFAVAPLVGALPWLHLLGATAAALCMMLPCMIAGLSAVLTTRPGDFVCAMRRMHVPTVVVVPIVVLMRFFPTIRHDWRQIRHAQRLRGGTRNPLDALDRTLVPLLMNAVTVAQDLTVAALTKGLGADGPVTSLAQLRLRLRDAVAMALCAVPVVLALFL</sequence>
<dbReference type="AlphaFoldDB" id="A0A087B2M2"/>
<evidence type="ECO:0000256" key="2">
    <source>
        <dbReference type="ARBA" id="ARBA00022475"/>
    </source>
</evidence>
<dbReference type="PANTHER" id="PTHR34857:SF2">
    <property type="entry name" value="SLL0384 PROTEIN"/>
    <property type="match status" value="1"/>
</dbReference>
<dbReference type="eggNOG" id="COG0619">
    <property type="taxonomic scope" value="Bacteria"/>
</dbReference>
<feature type="transmembrane region" description="Helical" evidence="6">
    <location>
        <begin position="59"/>
        <end position="82"/>
    </location>
</feature>
<proteinExistence type="predicted"/>
<dbReference type="CDD" id="cd16914">
    <property type="entry name" value="EcfT"/>
    <property type="match status" value="1"/>
</dbReference>
<keyword evidence="4 6" id="KW-1133">Transmembrane helix</keyword>
<feature type="transmembrane region" description="Helical" evidence="6">
    <location>
        <begin position="24"/>
        <end position="47"/>
    </location>
</feature>
<dbReference type="InterPro" id="IPR003339">
    <property type="entry name" value="ABC/ECF_trnsptr_transmembrane"/>
</dbReference>
<dbReference type="InterPro" id="IPR051611">
    <property type="entry name" value="ECF_transporter_component"/>
</dbReference>
<dbReference type="STRING" id="1688.BCUN_1038"/>
<feature type="transmembrane region" description="Helical" evidence="6">
    <location>
        <begin position="121"/>
        <end position="138"/>
    </location>
</feature>
<evidence type="ECO:0000313" key="8">
    <source>
        <dbReference type="Proteomes" id="UP000029067"/>
    </source>
</evidence>
<evidence type="ECO:0000256" key="3">
    <source>
        <dbReference type="ARBA" id="ARBA00022692"/>
    </source>
</evidence>
<accession>A0A087B2M2</accession>
<feature type="transmembrane region" description="Helical" evidence="6">
    <location>
        <begin position="88"/>
        <end position="109"/>
    </location>
</feature>
<dbReference type="Proteomes" id="UP000029067">
    <property type="component" value="Unassembled WGS sequence"/>
</dbReference>
<keyword evidence="2" id="KW-1003">Cell membrane</keyword>